<dbReference type="Gene3D" id="3.40.630.30">
    <property type="match status" value="1"/>
</dbReference>
<evidence type="ECO:0000313" key="2">
    <source>
        <dbReference type="EMBL" id="ODV86912.1"/>
    </source>
</evidence>
<keyword evidence="3" id="KW-1185">Reference proteome</keyword>
<name>A0A1E4T5A9_9ASCO</name>
<dbReference type="OrthoDB" id="10264707at2759"/>
<dbReference type="InterPro" id="IPR000182">
    <property type="entry name" value="GNAT_dom"/>
</dbReference>
<protein>
    <recommendedName>
        <fullName evidence="1">N-acetyltransferase domain-containing protein</fullName>
    </recommendedName>
</protein>
<dbReference type="PANTHER" id="PTHR43138:SF2">
    <property type="entry name" value="PROTEIN SPT10"/>
    <property type="match status" value="1"/>
</dbReference>
<dbReference type="GO" id="GO:0016747">
    <property type="term" value="F:acyltransferase activity, transferring groups other than amino-acyl groups"/>
    <property type="evidence" value="ECO:0007669"/>
    <property type="project" value="InterPro"/>
</dbReference>
<dbReference type="AlphaFoldDB" id="A0A1E4T5A9"/>
<gene>
    <name evidence="2" type="ORF">CANARDRAFT_6482</name>
</gene>
<dbReference type="GO" id="GO:0005634">
    <property type="term" value="C:nucleus"/>
    <property type="evidence" value="ECO:0007669"/>
    <property type="project" value="TreeGrafter"/>
</dbReference>
<dbReference type="PANTHER" id="PTHR43138">
    <property type="entry name" value="ACETYLTRANSFERASE, GNAT FAMILY"/>
    <property type="match status" value="1"/>
</dbReference>
<proteinExistence type="predicted"/>
<dbReference type="Proteomes" id="UP000094801">
    <property type="component" value="Unassembled WGS sequence"/>
</dbReference>
<accession>A0A1E4T5A9</accession>
<evidence type="ECO:0000259" key="1">
    <source>
        <dbReference type="PROSITE" id="PS51186"/>
    </source>
</evidence>
<reference evidence="3" key="1">
    <citation type="submission" date="2016-04" db="EMBL/GenBank/DDBJ databases">
        <title>Comparative genomics of biotechnologically important yeasts.</title>
        <authorList>
            <consortium name="DOE Joint Genome Institute"/>
            <person name="Riley R."/>
            <person name="Haridas S."/>
            <person name="Wolfe K.H."/>
            <person name="Lopes M.R."/>
            <person name="Hittinger C.T."/>
            <person name="Goker M."/>
            <person name="Salamov A."/>
            <person name="Wisecaver J."/>
            <person name="Long T.M."/>
            <person name="Aerts A.L."/>
            <person name="Barry K."/>
            <person name="Choi C."/>
            <person name="Clum A."/>
            <person name="Coughlan A.Y."/>
            <person name="Deshpande S."/>
            <person name="Douglass A.P."/>
            <person name="Hanson S.J."/>
            <person name="Klenk H.-P."/>
            <person name="Labutti K."/>
            <person name="Lapidus A."/>
            <person name="Lindquist E."/>
            <person name="Lipzen A."/>
            <person name="Meier-Kolthoff J.P."/>
            <person name="Ohm R.A."/>
            <person name="Otillar R.P."/>
            <person name="Pangilinan J."/>
            <person name="Peng Y."/>
            <person name="Rokas A."/>
            <person name="Rosa C.A."/>
            <person name="Scheuner C."/>
            <person name="Sibirny A.A."/>
            <person name="Slot J.C."/>
            <person name="Stielow J.B."/>
            <person name="Sun H."/>
            <person name="Kurtzman C.P."/>
            <person name="Blackwell M."/>
            <person name="Grigoriev I.V."/>
            <person name="Jeffries T.W."/>
        </authorList>
    </citation>
    <scope>NUCLEOTIDE SEQUENCE [LARGE SCALE GENOMIC DNA]</scope>
    <source>
        <strain evidence="3">NRRL YB-2248</strain>
    </source>
</reference>
<dbReference type="EMBL" id="KV453849">
    <property type="protein sequence ID" value="ODV86912.1"/>
    <property type="molecule type" value="Genomic_DNA"/>
</dbReference>
<feature type="domain" description="N-acetyltransferase" evidence="1">
    <location>
        <begin position="46"/>
        <end position="197"/>
    </location>
</feature>
<dbReference type="SUPFAM" id="SSF55729">
    <property type="entry name" value="Acyl-CoA N-acyltransferases (Nat)"/>
    <property type="match status" value="1"/>
</dbReference>
<sequence>MAVAEELRIYELITKTLKDGTVATVLPFNSIDECPSQLFEIAHQQYNMEVATGQTLAQVEPLTVEEFKEYYFPGFTAFMLLGTHTLQSIKQLDNFDDLFLGCFYIKPNYLGRSSHNCNGAFLVNNQARGKSVGSKLGECYLYYAPKLGFRYSVFNLVYETNVASSKIWDGLGFERIGRVKGAGNLKGLGYVDAIMFGYDFTK</sequence>
<dbReference type="InterPro" id="IPR016181">
    <property type="entry name" value="Acyl_CoA_acyltransferase"/>
</dbReference>
<evidence type="ECO:0000313" key="3">
    <source>
        <dbReference type="Proteomes" id="UP000094801"/>
    </source>
</evidence>
<dbReference type="PROSITE" id="PS51186">
    <property type="entry name" value="GNAT"/>
    <property type="match status" value="1"/>
</dbReference>
<dbReference type="InterPro" id="IPR052742">
    <property type="entry name" value="Mito_N-acetyltransferase"/>
</dbReference>
<organism evidence="2 3">
    <name type="scientific">[Candida] arabinofermentans NRRL YB-2248</name>
    <dbReference type="NCBI Taxonomy" id="983967"/>
    <lineage>
        <taxon>Eukaryota</taxon>
        <taxon>Fungi</taxon>
        <taxon>Dikarya</taxon>
        <taxon>Ascomycota</taxon>
        <taxon>Saccharomycotina</taxon>
        <taxon>Pichiomycetes</taxon>
        <taxon>Pichiales</taxon>
        <taxon>Pichiaceae</taxon>
        <taxon>Ogataea</taxon>
        <taxon>Ogataea/Candida clade</taxon>
    </lineage>
</organism>
<dbReference type="STRING" id="983967.A0A1E4T5A9"/>